<keyword evidence="4" id="KW-0378">Hydrolase</keyword>
<dbReference type="InterPro" id="IPR001568">
    <property type="entry name" value="RNase_T2-like"/>
</dbReference>
<dbReference type="EMBL" id="AUSU01003226">
    <property type="protein sequence ID" value="EPS67239.1"/>
    <property type="molecule type" value="Genomic_DNA"/>
</dbReference>
<dbReference type="GO" id="GO:0006401">
    <property type="term" value="P:RNA catabolic process"/>
    <property type="evidence" value="ECO:0007669"/>
    <property type="project" value="TreeGrafter"/>
</dbReference>
<evidence type="ECO:0000256" key="5">
    <source>
        <dbReference type="ARBA" id="ARBA00023239"/>
    </source>
</evidence>
<reference evidence="7 8" key="1">
    <citation type="journal article" date="2013" name="BMC Genomics">
        <title>The miniature genome of a carnivorous plant Genlisea aurea contains a low number of genes and short non-coding sequences.</title>
        <authorList>
            <person name="Leushkin E.V."/>
            <person name="Sutormin R.A."/>
            <person name="Nabieva E.R."/>
            <person name="Penin A.A."/>
            <person name="Kondrashov A.S."/>
            <person name="Logacheva M.D."/>
        </authorList>
    </citation>
    <scope>NUCLEOTIDE SEQUENCE [LARGE SCALE GENOMIC DNA]</scope>
</reference>
<evidence type="ECO:0000256" key="4">
    <source>
        <dbReference type="ARBA" id="ARBA00022801"/>
    </source>
</evidence>
<keyword evidence="5" id="KW-0456">Lyase</keyword>
<keyword evidence="2" id="KW-0540">Nuclease</keyword>
<dbReference type="GO" id="GO:0005576">
    <property type="term" value="C:extracellular region"/>
    <property type="evidence" value="ECO:0007669"/>
    <property type="project" value="TreeGrafter"/>
</dbReference>
<protein>
    <submittedName>
        <fullName evidence="7">Uncharacterized protein</fullName>
    </submittedName>
</protein>
<dbReference type="GO" id="GO:0003723">
    <property type="term" value="F:RNA binding"/>
    <property type="evidence" value="ECO:0007669"/>
    <property type="project" value="InterPro"/>
</dbReference>
<evidence type="ECO:0000256" key="1">
    <source>
        <dbReference type="ARBA" id="ARBA00007469"/>
    </source>
</evidence>
<dbReference type="AlphaFoldDB" id="S8CJI4"/>
<evidence type="ECO:0000256" key="2">
    <source>
        <dbReference type="ARBA" id="ARBA00022722"/>
    </source>
</evidence>
<gene>
    <name evidence="7" type="ORF">M569_07538</name>
</gene>
<evidence type="ECO:0000313" key="8">
    <source>
        <dbReference type="Proteomes" id="UP000015453"/>
    </source>
</evidence>
<dbReference type="Pfam" id="PF00445">
    <property type="entry name" value="Ribonuclease_T2"/>
    <property type="match status" value="1"/>
</dbReference>
<feature type="non-terminal residue" evidence="7">
    <location>
        <position position="1"/>
    </location>
</feature>
<evidence type="ECO:0000256" key="3">
    <source>
        <dbReference type="ARBA" id="ARBA00022759"/>
    </source>
</evidence>
<organism evidence="7 8">
    <name type="scientific">Genlisea aurea</name>
    <dbReference type="NCBI Taxonomy" id="192259"/>
    <lineage>
        <taxon>Eukaryota</taxon>
        <taxon>Viridiplantae</taxon>
        <taxon>Streptophyta</taxon>
        <taxon>Embryophyta</taxon>
        <taxon>Tracheophyta</taxon>
        <taxon>Spermatophyta</taxon>
        <taxon>Magnoliopsida</taxon>
        <taxon>eudicotyledons</taxon>
        <taxon>Gunneridae</taxon>
        <taxon>Pentapetalae</taxon>
        <taxon>asterids</taxon>
        <taxon>lamiids</taxon>
        <taxon>Lamiales</taxon>
        <taxon>Lentibulariaceae</taxon>
        <taxon>Genlisea</taxon>
    </lineage>
</organism>
<accession>S8CJI4</accession>
<keyword evidence="3" id="KW-0255">Endonuclease</keyword>
<evidence type="ECO:0000256" key="6">
    <source>
        <dbReference type="RuleBase" id="RU004328"/>
    </source>
</evidence>
<dbReference type="GO" id="GO:0033897">
    <property type="term" value="F:ribonuclease T2 activity"/>
    <property type="evidence" value="ECO:0007669"/>
    <property type="project" value="InterPro"/>
</dbReference>
<dbReference type="InterPro" id="IPR036430">
    <property type="entry name" value="RNase_T2-like_sf"/>
</dbReference>
<dbReference type="GO" id="GO:0016787">
    <property type="term" value="F:hydrolase activity"/>
    <property type="evidence" value="ECO:0007669"/>
    <property type="project" value="UniProtKB-KW"/>
</dbReference>
<dbReference type="PANTHER" id="PTHR11240">
    <property type="entry name" value="RIBONUCLEASE T2"/>
    <property type="match status" value="1"/>
</dbReference>
<dbReference type="SUPFAM" id="SSF55895">
    <property type="entry name" value="Ribonuclease Rh-like"/>
    <property type="match status" value="1"/>
</dbReference>
<dbReference type="PANTHER" id="PTHR11240:SF75">
    <property type="entry name" value="RIBONUCLEASE 3"/>
    <property type="match status" value="1"/>
</dbReference>
<proteinExistence type="inferred from homology"/>
<evidence type="ECO:0000313" key="7">
    <source>
        <dbReference type="EMBL" id="EPS67239.1"/>
    </source>
</evidence>
<comment type="caution">
    <text evidence="7">The sequence shown here is derived from an EMBL/GenBank/DDBJ whole genome shotgun (WGS) entry which is preliminary data.</text>
</comment>
<comment type="similarity">
    <text evidence="1 6">Belongs to the RNase T2 family.</text>
</comment>
<keyword evidence="8" id="KW-1185">Reference proteome</keyword>
<name>S8CJI4_9LAMI</name>
<dbReference type="Proteomes" id="UP000015453">
    <property type="component" value="Unassembled WGS sequence"/>
</dbReference>
<dbReference type="OrthoDB" id="435754at2759"/>
<sequence>KKKKEIGRLKFLRFSSGIEPDGSFYRVDDVISAIENGTGHTPYVQCNVDSDNNGQLYQVFICVDKTSGTELIDCPASPTAGRQCPATVEFPSF</sequence>
<dbReference type="Gene3D" id="3.90.730.10">
    <property type="entry name" value="Ribonuclease T2-like"/>
    <property type="match status" value="1"/>
</dbReference>